<organism evidence="4 5">
    <name type="scientific">Colocasia esculenta</name>
    <name type="common">Wild taro</name>
    <name type="synonym">Arum esculentum</name>
    <dbReference type="NCBI Taxonomy" id="4460"/>
    <lineage>
        <taxon>Eukaryota</taxon>
        <taxon>Viridiplantae</taxon>
        <taxon>Streptophyta</taxon>
        <taxon>Embryophyta</taxon>
        <taxon>Tracheophyta</taxon>
        <taxon>Spermatophyta</taxon>
        <taxon>Magnoliopsida</taxon>
        <taxon>Liliopsida</taxon>
        <taxon>Araceae</taxon>
        <taxon>Aroideae</taxon>
        <taxon>Colocasieae</taxon>
        <taxon>Colocasia</taxon>
    </lineage>
</organism>
<evidence type="ECO:0000256" key="1">
    <source>
        <dbReference type="SAM" id="Coils"/>
    </source>
</evidence>
<feature type="region of interest" description="Disordered" evidence="2">
    <location>
        <begin position="1"/>
        <end position="40"/>
    </location>
</feature>
<dbReference type="InterPro" id="IPR044824">
    <property type="entry name" value="MAIN-like"/>
</dbReference>
<gene>
    <name evidence="4" type="ORF">Taro_018221</name>
</gene>
<evidence type="ECO:0000313" key="4">
    <source>
        <dbReference type="EMBL" id="MQL85693.1"/>
    </source>
</evidence>
<evidence type="ECO:0000259" key="3">
    <source>
        <dbReference type="Pfam" id="PF10536"/>
    </source>
</evidence>
<dbReference type="Proteomes" id="UP000652761">
    <property type="component" value="Unassembled WGS sequence"/>
</dbReference>
<dbReference type="AlphaFoldDB" id="A0A843UYF8"/>
<reference evidence="4" key="1">
    <citation type="submission" date="2017-07" db="EMBL/GenBank/DDBJ databases">
        <title>Taro Niue Genome Assembly and Annotation.</title>
        <authorList>
            <person name="Atibalentja N."/>
            <person name="Keating K."/>
            <person name="Fields C.J."/>
        </authorList>
    </citation>
    <scope>NUCLEOTIDE SEQUENCE</scope>
    <source>
        <strain evidence="4">Niue_2</strain>
        <tissue evidence="4">Leaf</tissue>
    </source>
</reference>
<dbReference type="Pfam" id="PF10536">
    <property type="entry name" value="PMD"/>
    <property type="match status" value="1"/>
</dbReference>
<dbReference type="GO" id="GO:0010073">
    <property type="term" value="P:meristem maintenance"/>
    <property type="evidence" value="ECO:0007669"/>
    <property type="project" value="InterPro"/>
</dbReference>
<name>A0A843UYF8_COLES</name>
<keyword evidence="5" id="KW-1185">Reference proteome</keyword>
<protein>
    <recommendedName>
        <fullName evidence="3">Aminotransferase-like plant mobile domain-containing protein</fullName>
    </recommendedName>
</protein>
<feature type="compositionally biased region" description="Basic residues" evidence="2">
    <location>
        <begin position="15"/>
        <end position="25"/>
    </location>
</feature>
<evidence type="ECO:0000313" key="5">
    <source>
        <dbReference type="Proteomes" id="UP000652761"/>
    </source>
</evidence>
<dbReference type="PANTHER" id="PTHR46033">
    <property type="entry name" value="PROTEIN MAIN-LIKE 2"/>
    <property type="match status" value="1"/>
</dbReference>
<dbReference type="EMBL" id="NMUH01000843">
    <property type="protein sequence ID" value="MQL85693.1"/>
    <property type="molecule type" value="Genomic_DNA"/>
</dbReference>
<comment type="caution">
    <text evidence="4">The sequence shown here is derived from an EMBL/GenBank/DDBJ whole genome shotgun (WGS) entry which is preliminary data.</text>
</comment>
<dbReference type="PANTHER" id="PTHR46033:SF1">
    <property type="entry name" value="PROTEIN MAIN-LIKE 2"/>
    <property type="match status" value="1"/>
</dbReference>
<proteinExistence type="predicted"/>
<feature type="domain" description="Aminotransferase-like plant mobile" evidence="3">
    <location>
        <begin position="97"/>
        <end position="321"/>
    </location>
</feature>
<feature type="coiled-coil region" evidence="1">
    <location>
        <begin position="451"/>
        <end position="541"/>
    </location>
</feature>
<dbReference type="InterPro" id="IPR019557">
    <property type="entry name" value="AminoTfrase-like_pln_mobile"/>
</dbReference>
<accession>A0A843UYF8</accession>
<sequence length="547" mass="61524">MEGGGDGGASSSSGKGKRPAARRSSRRCDAPPLATEEVPEIDIEEEEVSVVDMEAATMAHKEAMKKGEMRARVSWLLVLAVYLAFPSFQRERLDGMGFGEILRMERMREDAPLTQALCSRWDTEATAFVFPWGHMIPNLEDVSRITGLRRSSLLSRVRLQESLGLYETGRGVAETADEQLQRLTRGCREALANEPGALADLDLRRFLIFFLGRLLFATRGDPVHCRFLPLLEDLGQVESLGSSDRQTAISGFYPFLQVWAYLHLPGLRRGLLERPGLVPIARCWVPHRDTHPLGDQLASLQDVIDLYPQLDVVWQPYLEEGSEGQPWLEPARPYFGRMVWIHALNLMLPLHLYLTQRSLELHQSAVEFPSRGRTLRPGRSFRGLHDTTDWRERARQQIADSEHRGRRVRSEAVSNDAYLQAFSLKYGEKVYRGARRQVDVTGEIASLRALLHSAVQDREIARRETEQLRTELASVRRAQASASSSRVAVEGSQSDLEDRLASALGRAKEAQAELIERVTELRTVTARVAQLQEEVDAATASAAERRL</sequence>
<evidence type="ECO:0000256" key="2">
    <source>
        <dbReference type="SAM" id="MobiDB-lite"/>
    </source>
</evidence>
<keyword evidence="1" id="KW-0175">Coiled coil</keyword>